<feature type="signal peptide" evidence="2">
    <location>
        <begin position="1"/>
        <end position="27"/>
    </location>
</feature>
<keyword evidence="1" id="KW-0472">Membrane</keyword>
<keyword evidence="1" id="KW-1133">Transmembrane helix</keyword>
<dbReference type="EMBL" id="NIVC01001471">
    <property type="protein sequence ID" value="PAA67602.1"/>
    <property type="molecule type" value="Genomic_DNA"/>
</dbReference>
<keyword evidence="1" id="KW-0812">Transmembrane</keyword>
<name>A0A267F3I2_9PLAT</name>
<accession>A0A267F3I2</accession>
<proteinExistence type="predicted"/>
<reference evidence="3 4" key="1">
    <citation type="submission" date="2017-06" db="EMBL/GenBank/DDBJ databases">
        <title>A platform for efficient transgenesis in Macrostomum lignano, a flatworm model organism for stem cell research.</title>
        <authorList>
            <person name="Berezikov E."/>
        </authorList>
    </citation>
    <scope>NUCLEOTIDE SEQUENCE [LARGE SCALE GENOMIC DNA]</scope>
    <source>
        <strain evidence="3">DV1</strain>
        <tissue evidence="3">Whole organism</tissue>
    </source>
</reference>
<feature type="chain" id="PRO_5012718155" evidence="2">
    <location>
        <begin position="28"/>
        <end position="324"/>
    </location>
</feature>
<evidence type="ECO:0000256" key="2">
    <source>
        <dbReference type="SAM" id="SignalP"/>
    </source>
</evidence>
<evidence type="ECO:0000313" key="4">
    <source>
        <dbReference type="Proteomes" id="UP000215902"/>
    </source>
</evidence>
<comment type="caution">
    <text evidence="3">The sequence shown here is derived from an EMBL/GenBank/DDBJ whole genome shotgun (WGS) entry which is preliminary data.</text>
</comment>
<keyword evidence="4" id="KW-1185">Reference proteome</keyword>
<feature type="transmembrane region" description="Helical" evidence="1">
    <location>
        <begin position="272"/>
        <end position="294"/>
    </location>
</feature>
<keyword evidence="2" id="KW-0732">Signal</keyword>
<evidence type="ECO:0000313" key="3">
    <source>
        <dbReference type="EMBL" id="PAA67602.1"/>
    </source>
</evidence>
<evidence type="ECO:0000256" key="1">
    <source>
        <dbReference type="SAM" id="Phobius"/>
    </source>
</evidence>
<dbReference type="Proteomes" id="UP000215902">
    <property type="component" value="Unassembled WGS sequence"/>
</dbReference>
<dbReference type="AlphaFoldDB" id="A0A267F3I2"/>
<gene>
    <name evidence="3" type="ORF">BOX15_Mlig004256g1</name>
</gene>
<protein>
    <submittedName>
        <fullName evidence="3">Uncharacterized protein</fullName>
    </submittedName>
</protein>
<organism evidence="3 4">
    <name type="scientific">Macrostomum lignano</name>
    <dbReference type="NCBI Taxonomy" id="282301"/>
    <lineage>
        <taxon>Eukaryota</taxon>
        <taxon>Metazoa</taxon>
        <taxon>Spiralia</taxon>
        <taxon>Lophotrochozoa</taxon>
        <taxon>Platyhelminthes</taxon>
        <taxon>Rhabditophora</taxon>
        <taxon>Macrostomorpha</taxon>
        <taxon>Macrostomida</taxon>
        <taxon>Macrostomidae</taxon>
        <taxon>Macrostomum</taxon>
    </lineage>
</organism>
<sequence>MLSTANMRPEVVLCAALLLTACTGLEAECRCKFAQLKLQLNTMHATESSDFEKISSFMEGLTILDDVLFTNGGSFVGYCDRISSCNASILHDLLDVNLQLLTSAGRSALAHLPQLSVAVKIIESNFYYFDNYIKELARLRPGHTEFQFEFKQEQERLHNAMKSVCFVSNRTSENANQPTPELSEIVRQTRCEPQDYLPICFKLHSAALQFLLMLQSYSDLSSINPKHWSNVQEFAYYNNFRHKLIGSIDYCRTKRVKTVVKSESQSKLEFQLTGIVSFSIVLLIIILAVALAIWMATNRQRTNRAGFDRVVTNSEGYHYETGFV</sequence>